<dbReference type="AlphaFoldDB" id="C4WKN4"/>
<evidence type="ECO:0000259" key="1">
    <source>
        <dbReference type="Pfam" id="PF07475"/>
    </source>
</evidence>
<gene>
    <name evidence="2" type="ORF">OINT_1002449</name>
</gene>
<dbReference type="InterPro" id="IPR027417">
    <property type="entry name" value="P-loop_NTPase"/>
</dbReference>
<keyword evidence="2" id="KW-0808">Transferase</keyword>
<reference evidence="2 3" key="1">
    <citation type="submission" date="2009-05" db="EMBL/GenBank/DDBJ databases">
        <authorList>
            <person name="Setubal J.C."/>
            <person name="Boyle S."/>
            <person name="Crasta O.R."/>
            <person name="Gillespie J.J."/>
            <person name="Kenyon R.W."/>
            <person name="Lu J."/>
            <person name="Mane S."/>
            <person name="Nagrani S."/>
            <person name="Shallom J.M."/>
            <person name="Shallom S."/>
            <person name="Shukla M."/>
            <person name="Snyder E.E."/>
            <person name="Sobral B.W."/>
            <person name="Wattam A.R."/>
            <person name="Will R."/>
            <person name="Williams K."/>
            <person name="Yoo H."/>
            <person name="Munk C."/>
            <person name="Tapia R."/>
            <person name="Green L."/>
            <person name="Rogers Y."/>
            <person name="Detter J.C."/>
            <person name="Bruce D."/>
            <person name="Brettin T.S."/>
            <person name="Tsolis R."/>
        </authorList>
    </citation>
    <scope>NUCLEOTIDE SEQUENCE [LARGE SCALE GENOMIC DNA]</scope>
    <source>
        <strain evidence="2 3">LMG 3301</strain>
    </source>
</reference>
<dbReference type="GO" id="GO:0006109">
    <property type="term" value="P:regulation of carbohydrate metabolic process"/>
    <property type="evidence" value="ECO:0007669"/>
    <property type="project" value="InterPro"/>
</dbReference>
<keyword evidence="2" id="KW-0418">Kinase</keyword>
<dbReference type="GO" id="GO:0005524">
    <property type="term" value="F:ATP binding"/>
    <property type="evidence" value="ECO:0007669"/>
    <property type="project" value="InterPro"/>
</dbReference>
<proteinExistence type="predicted"/>
<feature type="domain" description="HPr kinase/phosphorylase C-terminal" evidence="1">
    <location>
        <begin position="7"/>
        <end position="130"/>
    </location>
</feature>
<dbReference type="EMBL" id="ACQA01000001">
    <property type="protein sequence ID" value="EEQ96972.1"/>
    <property type="molecule type" value="Genomic_DNA"/>
</dbReference>
<sequence length="169" mass="18216">MTPEEEKSGLHATTLQVRGRGVMILGRSGAGKTELALTLVERALLRGEAASLVADDRTLLHLEDGRLVASVPAALAGGVEIRGAGLFKVAFVEAAPLYLVVRLVDRDEAERYPSGETWEFEGVSLPRLLLPALSSNGDSNALSRAIEASLFYEKMAFGRRVKRASLRID</sequence>
<dbReference type="HOGENOM" id="CLU_052030_2_1_5"/>
<name>C4WKN4_9HYPH</name>
<evidence type="ECO:0000313" key="3">
    <source>
        <dbReference type="Proteomes" id="UP000004386"/>
    </source>
</evidence>
<evidence type="ECO:0000313" key="2">
    <source>
        <dbReference type="EMBL" id="EEQ96972.1"/>
    </source>
</evidence>
<dbReference type="Pfam" id="PF07475">
    <property type="entry name" value="Hpr_kinase_C"/>
    <property type="match status" value="1"/>
</dbReference>
<dbReference type="CDD" id="cd01918">
    <property type="entry name" value="HprK_C"/>
    <property type="match status" value="1"/>
</dbReference>
<dbReference type="Gene3D" id="3.40.50.300">
    <property type="entry name" value="P-loop containing nucleotide triphosphate hydrolases"/>
    <property type="match status" value="1"/>
</dbReference>
<dbReference type="SUPFAM" id="SSF53795">
    <property type="entry name" value="PEP carboxykinase-like"/>
    <property type="match status" value="1"/>
</dbReference>
<dbReference type="InterPro" id="IPR011104">
    <property type="entry name" value="Hpr_kin/Pase_C"/>
</dbReference>
<dbReference type="Proteomes" id="UP000004386">
    <property type="component" value="Unassembled WGS sequence"/>
</dbReference>
<accession>C4WKN4</accession>
<comment type="caution">
    <text evidence="2">The sequence shown here is derived from an EMBL/GenBank/DDBJ whole genome shotgun (WGS) entry which is preliminary data.</text>
</comment>
<organism evidence="2 3">
    <name type="scientific">Brucella intermedia LMG 3301</name>
    <dbReference type="NCBI Taxonomy" id="641118"/>
    <lineage>
        <taxon>Bacteria</taxon>
        <taxon>Pseudomonadati</taxon>
        <taxon>Pseudomonadota</taxon>
        <taxon>Alphaproteobacteria</taxon>
        <taxon>Hyphomicrobiales</taxon>
        <taxon>Brucellaceae</taxon>
        <taxon>Brucella/Ochrobactrum group</taxon>
        <taxon>Brucella</taxon>
    </lineage>
</organism>
<dbReference type="GO" id="GO:0000155">
    <property type="term" value="F:phosphorelay sensor kinase activity"/>
    <property type="evidence" value="ECO:0007669"/>
    <property type="project" value="InterPro"/>
</dbReference>
<protein>
    <submittedName>
        <fullName evidence="2">HPr kinase</fullName>
    </submittedName>
</protein>